<evidence type="ECO:0008006" key="3">
    <source>
        <dbReference type="Google" id="ProtNLM"/>
    </source>
</evidence>
<proteinExistence type="predicted"/>
<keyword evidence="2" id="KW-1185">Reference proteome</keyword>
<sequence>MKTIKVDRVSSVEEVKKLQGLGVNAIGVSLSVDRVFRDNRILSKKEALLIKKKIEKDTVFVGYLSGENYQKTIELAVNIGFDYIQLSSSQILPDEVYEELKAQKIGLIYCSLECSYDSDPSWILGDLHNVKFDFAQIDLLPDVIDSWKFLKEKCPDFPDELQVSDINAIAANKPLLITTDLSAQNTGEIFDSLSNIKGVAFVLGENPTRNDFHYFSYYEVIEILEPITFQGLSC</sequence>
<organism evidence="1 2">
    <name type="scientific">Roseofilum reptotaenium AO1-A</name>
    <dbReference type="NCBI Taxonomy" id="1925591"/>
    <lineage>
        <taxon>Bacteria</taxon>
        <taxon>Bacillati</taxon>
        <taxon>Cyanobacteriota</taxon>
        <taxon>Cyanophyceae</taxon>
        <taxon>Desertifilales</taxon>
        <taxon>Desertifilaceae</taxon>
        <taxon>Roseofilum</taxon>
    </lineage>
</organism>
<dbReference type="Proteomes" id="UP000183940">
    <property type="component" value="Unassembled WGS sequence"/>
</dbReference>
<dbReference type="AlphaFoldDB" id="A0A1L9QQ40"/>
<name>A0A1L9QQ40_9CYAN</name>
<comment type="caution">
    <text evidence="1">The sequence shown here is derived from an EMBL/GenBank/DDBJ whole genome shotgun (WGS) entry which is preliminary data.</text>
</comment>
<dbReference type="InterPro" id="IPR013785">
    <property type="entry name" value="Aldolase_TIM"/>
</dbReference>
<evidence type="ECO:0000313" key="1">
    <source>
        <dbReference type="EMBL" id="OJJ24808.1"/>
    </source>
</evidence>
<accession>A0A1L9QQ40</accession>
<protein>
    <recommendedName>
        <fullName evidence="3">Phosphoribosylanthranilate isomerase</fullName>
    </recommendedName>
</protein>
<dbReference type="EMBL" id="MLAW01000025">
    <property type="protein sequence ID" value="OJJ24808.1"/>
    <property type="molecule type" value="Genomic_DNA"/>
</dbReference>
<dbReference type="Gene3D" id="3.20.20.70">
    <property type="entry name" value="Aldolase class I"/>
    <property type="match status" value="1"/>
</dbReference>
<evidence type="ECO:0000313" key="2">
    <source>
        <dbReference type="Proteomes" id="UP000183940"/>
    </source>
</evidence>
<gene>
    <name evidence="1" type="ORF">BI308_14665</name>
</gene>
<reference evidence="1" key="1">
    <citation type="submission" date="2016-10" db="EMBL/GenBank/DDBJ databases">
        <title>CRISPR-Cas defence system in Roseofilum reptotaenium: evidence of a bacteriophage-cyanobacterium arms race in the coral black band disease.</title>
        <authorList>
            <person name="Buerger P."/>
            <person name="Wood-Charlson E.M."/>
            <person name="Weynberg K.D."/>
            <person name="Willis B."/>
            <person name="Van Oppen M.J."/>
        </authorList>
    </citation>
    <scope>NUCLEOTIDE SEQUENCE [LARGE SCALE GENOMIC DNA]</scope>
    <source>
        <strain evidence="1">AO1-A</strain>
    </source>
</reference>